<accession>A0A0V1GMU1</accession>
<dbReference type="EMBL" id="JYDP01000801">
    <property type="protein sequence ID" value="KRY99536.1"/>
    <property type="molecule type" value="Genomic_DNA"/>
</dbReference>
<dbReference type="AlphaFoldDB" id="A0A0V1GMU1"/>
<evidence type="ECO:0000313" key="2">
    <source>
        <dbReference type="Proteomes" id="UP000055024"/>
    </source>
</evidence>
<sequence>MHYVFTQILRYSHAVLDCASLGAHVLHFQTYLDQLPSLPSIQESCDLSCRSQFGKIVIATFSFLIYVVGCRYERSHSLIVMDTLDKELEFSFIPFLSVISVT</sequence>
<protein>
    <submittedName>
        <fullName evidence="1">Uncharacterized protein</fullName>
    </submittedName>
</protein>
<comment type="caution">
    <text evidence="1">The sequence shown here is derived from an EMBL/GenBank/DDBJ whole genome shotgun (WGS) entry which is preliminary data.</text>
</comment>
<dbReference type="OrthoDB" id="10385842at2759"/>
<organism evidence="1 2">
    <name type="scientific">Trichinella zimbabwensis</name>
    <dbReference type="NCBI Taxonomy" id="268475"/>
    <lineage>
        <taxon>Eukaryota</taxon>
        <taxon>Metazoa</taxon>
        <taxon>Ecdysozoa</taxon>
        <taxon>Nematoda</taxon>
        <taxon>Enoplea</taxon>
        <taxon>Dorylaimia</taxon>
        <taxon>Trichinellida</taxon>
        <taxon>Trichinellidae</taxon>
        <taxon>Trichinella</taxon>
    </lineage>
</organism>
<name>A0A0V1GMU1_9BILA</name>
<reference evidence="1 2" key="1">
    <citation type="submission" date="2015-01" db="EMBL/GenBank/DDBJ databases">
        <title>Evolution of Trichinella species and genotypes.</title>
        <authorList>
            <person name="Korhonen P.K."/>
            <person name="Edoardo P."/>
            <person name="Giuseppe L.R."/>
            <person name="Gasser R.B."/>
        </authorList>
    </citation>
    <scope>NUCLEOTIDE SEQUENCE [LARGE SCALE GENOMIC DNA]</scope>
    <source>
        <strain evidence="1">ISS1029</strain>
    </source>
</reference>
<proteinExistence type="predicted"/>
<keyword evidence="2" id="KW-1185">Reference proteome</keyword>
<gene>
    <name evidence="1" type="ORF">T11_1483</name>
</gene>
<dbReference type="Proteomes" id="UP000055024">
    <property type="component" value="Unassembled WGS sequence"/>
</dbReference>
<evidence type="ECO:0000313" key="1">
    <source>
        <dbReference type="EMBL" id="KRY99536.1"/>
    </source>
</evidence>